<keyword evidence="2" id="KW-1185">Reference proteome</keyword>
<sequence length="685" mass="73818">MLVEDPGREGGDGPSVVNSLAGAAAHALLQVGNVYGGVSYGSAPSGEPQPGLVSIKPPIGRLGAELYGRDAILADLVATATGAAGELVVLHGAGGYGKTAIALGVARRLWRQDPDFRVWWVDASTGPGLVAGLREVALDAGADLEDVLRAWSGDRSAPDLLNRTLADAPGPWLLIIDNADDVRLLAVRGPLGDGTGWIRAPGRSRGTILVTTRENSREAWGPGAVRHEVRPLSPAASAELLNAGSPGAGSSAQALDLAARLGHMPLALHLAGRYLTAVQERPCVPGLRRPRDFDEYGQVFRDRFPEIDRLHRLGAQADERQLLNRTWELSLDLLEDRGLRWARRMLRWLSCFAPAAVPCFLLDARVLAETDLFHGITAEDVEATVAGLITLSLVERAEFVDPRSETATIECVRLHPVIREANRHQTDVRENLPGYLALCLAVLDGLTSGLTFATAAELACWAVVSPHCEHVVARVGQEAGGLRSPLTWELVATQLTCRLARFARLTGAYARSAGQFEAAVDVRRHHLGRWHPEVVALRRELAWLKWEQQPSLAVLDEFAALAEGCRERLGEQDPLTIACLHDVAHLRAQAGVGGRDGASYREVIRLRGQLLGRPDAESVSAQLALVTLLWGEGSDACEDEFGRLLAMIDECERAGPAAWAGGLAPEVLRGHVVALLDRYRSTRDR</sequence>
<dbReference type="InterPro" id="IPR011990">
    <property type="entry name" value="TPR-like_helical_dom_sf"/>
</dbReference>
<dbReference type="InterPro" id="IPR027417">
    <property type="entry name" value="P-loop_NTPase"/>
</dbReference>
<dbReference type="PANTHER" id="PTHR47691">
    <property type="entry name" value="REGULATOR-RELATED"/>
    <property type="match status" value="1"/>
</dbReference>
<dbReference type="SUPFAM" id="SSF52540">
    <property type="entry name" value="P-loop containing nucleoside triphosphate hydrolases"/>
    <property type="match status" value="1"/>
</dbReference>
<protein>
    <recommendedName>
        <fullName evidence="3">NB-ARC domain-containing protein</fullName>
    </recommendedName>
</protein>
<dbReference type="EMBL" id="RBXO01000001">
    <property type="protein sequence ID" value="RKT55110.1"/>
    <property type="molecule type" value="Genomic_DNA"/>
</dbReference>
<comment type="caution">
    <text evidence="1">The sequence shown here is derived from an EMBL/GenBank/DDBJ whole genome shotgun (WGS) entry which is preliminary data.</text>
</comment>
<accession>A0A495W1V8</accession>
<evidence type="ECO:0008006" key="3">
    <source>
        <dbReference type="Google" id="ProtNLM"/>
    </source>
</evidence>
<evidence type="ECO:0000313" key="1">
    <source>
        <dbReference type="EMBL" id="RKT55110.1"/>
    </source>
</evidence>
<gene>
    <name evidence="1" type="ORF">C8E97_3766</name>
</gene>
<name>A0A495W1V8_9PSEU</name>
<organism evidence="1 2">
    <name type="scientific">Saccharothrix australiensis</name>
    <dbReference type="NCBI Taxonomy" id="2072"/>
    <lineage>
        <taxon>Bacteria</taxon>
        <taxon>Bacillati</taxon>
        <taxon>Actinomycetota</taxon>
        <taxon>Actinomycetes</taxon>
        <taxon>Pseudonocardiales</taxon>
        <taxon>Pseudonocardiaceae</taxon>
        <taxon>Saccharothrix</taxon>
    </lineage>
</organism>
<evidence type="ECO:0000313" key="2">
    <source>
        <dbReference type="Proteomes" id="UP000282084"/>
    </source>
</evidence>
<dbReference type="Gene3D" id="3.40.50.300">
    <property type="entry name" value="P-loop containing nucleotide triphosphate hydrolases"/>
    <property type="match status" value="1"/>
</dbReference>
<proteinExistence type="predicted"/>
<dbReference type="Proteomes" id="UP000282084">
    <property type="component" value="Unassembled WGS sequence"/>
</dbReference>
<reference evidence="1 2" key="1">
    <citation type="submission" date="2018-10" db="EMBL/GenBank/DDBJ databases">
        <title>Sequencing the genomes of 1000 actinobacteria strains.</title>
        <authorList>
            <person name="Klenk H.-P."/>
        </authorList>
    </citation>
    <scope>NUCLEOTIDE SEQUENCE [LARGE SCALE GENOMIC DNA]</scope>
    <source>
        <strain evidence="1 2">DSM 43800</strain>
    </source>
</reference>
<dbReference type="Gene3D" id="1.25.40.10">
    <property type="entry name" value="Tetratricopeptide repeat domain"/>
    <property type="match status" value="1"/>
</dbReference>
<dbReference type="PANTHER" id="PTHR47691:SF3">
    <property type="entry name" value="HTH-TYPE TRANSCRIPTIONAL REGULATOR RV0890C-RELATED"/>
    <property type="match status" value="1"/>
</dbReference>
<dbReference type="AlphaFoldDB" id="A0A495W1V8"/>